<sequence length="212" mass="22693">MTLQLCRSNEQKWAAPPHHTSRHTTPRQPVTATGTLLIPRPPIALAKHHPRPPHATPCSVPGARAKPYLRPGSSTPFAGHTSREFFRHEPAQFPAGGYEQIDWSAGGGAVSLQKSAGAYGGGTVYGSAYGGSATLDCQPLVYPPSHSSFNPYHSFASLVEPTPAYPLLAEQQPALGEFRSFSMPPTEQQAYQHATNGRQRGGQQPEAASSCE</sequence>
<reference evidence="2" key="2">
    <citation type="submission" date="2016-05" db="EMBL/GenBank/DDBJ databases">
        <title>Comparative analysis highlights variable genome content of wheat rusts and divergence of the mating loci.</title>
        <authorList>
            <person name="Cuomo C.A."/>
            <person name="Bakkeren G."/>
            <person name="Szabo L."/>
            <person name="Khalil H."/>
            <person name="Joly D."/>
            <person name="Goldberg J."/>
            <person name="Young S."/>
            <person name="Zeng Q."/>
            <person name="Fellers J."/>
        </authorList>
    </citation>
    <scope>NUCLEOTIDE SEQUENCE [LARGE SCALE GENOMIC DNA]</scope>
    <source>
        <strain evidence="2">1-1 BBBD Race 1</strain>
    </source>
</reference>
<organism evidence="2">
    <name type="scientific">Puccinia triticina (isolate 1-1 / race 1 (BBBD))</name>
    <name type="common">Brown leaf rust fungus</name>
    <dbReference type="NCBI Taxonomy" id="630390"/>
    <lineage>
        <taxon>Eukaryota</taxon>
        <taxon>Fungi</taxon>
        <taxon>Dikarya</taxon>
        <taxon>Basidiomycota</taxon>
        <taxon>Pucciniomycotina</taxon>
        <taxon>Pucciniomycetes</taxon>
        <taxon>Pucciniales</taxon>
        <taxon>Pucciniaceae</taxon>
        <taxon>Puccinia</taxon>
    </lineage>
</organism>
<dbReference type="EMBL" id="ADAS02000089">
    <property type="protein sequence ID" value="OAV91024.1"/>
    <property type="molecule type" value="Genomic_DNA"/>
</dbReference>
<keyword evidence="4" id="KW-1185">Reference proteome</keyword>
<dbReference type="EnsemblFungi" id="PTTG_28128-t43_1">
    <property type="protein sequence ID" value="PTTG_28128-t43_1-p1"/>
    <property type="gene ID" value="PTTG_28128"/>
</dbReference>
<protein>
    <submittedName>
        <fullName evidence="2 3">Uncharacterized protein</fullName>
    </submittedName>
</protein>
<evidence type="ECO:0000313" key="3">
    <source>
        <dbReference type="EnsemblFungi" id="PTTG_28128-t43_1-p1"/>
    </source>
</evidence>
<evidence type="ECO:0000313" key="4">
    <source>
        <dbReference type="Proteomes" id="UP000005240"/>
    </source>
</evidence>
<evidence type="ECO:0000313" key="2">
    <source>
        <dbReference type="EMBL" id="OAV91024.1"/>
    </source>
</evidence>
<feature type="compositionally biased region" description="Polar residues" evidence="1">
    <location>
        <begin position="183"/>
        <end position="202"/>
    </location>
</feature>
<proteinExistence type="predicted"/>
<name>A0A180GEM4_PUCT1</name>
<dbReference type="AlphaFoldDB" id="A0A180GEM4"/>
<accession>A0A180GEM4</accession>
<gene>
    <name evidence="2" type="ORF">PTTG_28128</name>
</gene>
<feature type="region of interest" description="Disordered" evidence="1">
    <location>
        <begin position="177"/>
        <end position="212"/>
    </location>
</feature>
<reference evidence="3 4" key="3">
    <citation type="journal article" date="2017" name="G3 (Bethesda)">
        <title>Comparative analysis highlights variable genome content of wheat rusts and divergence of the mating loci.</title>
        <authorList>
            <person name="Cuomo C.A."/>
            <person name="Bakkeren G."/>
            <person name="Khalil H.B."/>
            <person name="Panwar V."/>
            <person name="Joly D."/>
            <person name="Linning R."/>
            <person name="Sakthikumar S."/>
            <person name="Song X."/>
            <person name="Adiconis X."/>
            <person name="Fan L."/>
            <person name="Goldberg J.M."/>
            <person name="Levin J.Z."/>
            <person name="Young S."/>
            <person name="Zeng Q."/>
            <person name="Anikster Y."/>
            <person name="Bruce M."/>
            <person name="Wang M."/>
            <person name="Yin C."/>
            <person name="McCallum B."/>
            <person name="Szabo L.J."/>
            <person name="Hulbert S."/>
            <person name="Chen X."/>
            <person name="Fellers J.P."/>
        </authorList>
    </citation>
    <scope>NUCLEOTIDE SEQUENCE</scope>
    <source>
        <strain evidence="4">Isolate 1-1 / race 1 (BBBD)</strain>
        <strain evidence="3">isolate 1-1 / race 1 (BBBD)</strain>
    </source>
</reference>
<reference evidence="2" key="1">
    <citation type="submission" date="2009-11" db="EMBL/GenBank/DDBJ databases">
        <authorList>
            <consortium name="The Broad Institute Genome Sequencing Platform"/>
            <person name="Ward D."/>
            <person name="Feldgarden M."/>
            <person name="Earl A."/>
            <person name="Young S.K."/>
            <person name="Zeng Q."/>
            <person name="Koehrsen M."/>
            <person name="Alvarado L."/>
            <person name="Berlin A."/>
            <person name="Bochicchio J."/>
            <person name="Borenstein D."/>
            <person name="Chapman S.B."/>
            <person name="Chen Z."/>
            <person name="Engels R."/>
            <person name="Freedman E."/>
            <person name="Gellesch M."/>
            <person name="Goldberg J."/>
            <person name="Griggs A."/>
            <person name="Gujja S."/>
            <person name="Heilman E."/>
            <person name="Heiman D."/>
            <person name="Hepburn T."/>
            <person name="Howarth C."/>
            <person name="Jen D."/>
            <person name="Larson L."/>
            <person name="Lewis B."/>
            <person name="Mehta T."/>
            <person name="Park D."/>
            <person name="Pearson M."/>
            <person name="Roberts A."/>
            <person name="Saif S."/>
            <person name="Shea T."/>
            <person name="Shenoy N."/>
            <person name="Sisk P."/>
            <person name="Stolte C."/>
            <person name="Sykes S."/>
            <person name="Thomson T."/>
            <person name="Walk T."/>
            <person name="White J."/>
            <person name="Yandava C."/>
            <person name="Izard J."/>
            <person name="Baranova O.V."/>
            <person name="Blanton J.M."/>
            <person name="Tanner A.C."/>
            <person name="Dewhirst F.E."/>
            <person name="Haas B."/>
            <person name="Nusbaum C."/>
            <person name="Birren B."/>
        </authorList>
    </citation>
    <scope>NUCLEOTIDE SEQUENCE [LARGE SCALE GENOMIC DNA]</scope>
    <source>
        <strain evidence="2">1-1 BBBD Race 1</strain>
    </source>
</reference>
<feature type="region of interest" description="Disordered" evidence="1">
    <location>
        <begin position="1"/>
        <end position="28"/>
    </location>
</feature>
<evidence type="ECO:0000256" key="1">
    <source>
        <dbReference type="SAM" id="MobiDB-lite"/>
    </source>
</evidence>
<dbReference type="Proteomes" id="UP000005240">
    <property type="component" value="Unassembled WGS sequence"/>
</dbReference>
<reference evidence="3" key="4">
    <citation type="submission" date="2025-05" db="UniProtKB">
        <authorList>
            <consortium name="EnsemblFungi"/>
        </authorList>
    </citation>
    <scope>IDENTIFICATION</scope>
    <source>
        <strain evidence="3">isolate 1-1 / race 1 (BBBD)</strain>
    </source>
</reference>
<dbReference type="VEuPathDB" id="FungiDB:PTTG_28128"/>